<proteinExistence type="inferred from homology"/>
<feature type="transmembrane region" description="Helical" evidence="8">
    <location>
        <begin position="102"/>
        <end position="124"/>
    </location>
</feature>
<feature type="transmembrane region" description="Helical" evidence="8">
    <location>
        <begin position="277"/>
        <end position="304"/>
    </location>
</feature>
<evidence type="ECO:0000256" key="6">
    <source>
        <dbReference type="ARBA" id="ARBA00022989"/>
    </source>
</evidence>
<comment type="subcellular location">
    <subcellularLocation>
        <location evidence="1">Cell membrane</location>
        <topology evidence="1">Multi-pass membrane protein</topology>
    </subcellularLocation>
</comment>
<organism evidence="9 10">
    <name type="scientific">Halonotius pteroides</name>
    <dbReference type="NCBI Taxonomy" id="268735"/>
    <lineage>
        <taxon>Archaea</taxon>
        <taxon>Methanobacteriati</taxon>
        <taxon>Methanobacteriota</taxon>
        <taxon>Stenosarchaea group</taxon>
        <taxon>Halobacteria</taxon>
        <taxon>Halobacteriales</taxon>
        <taxon>Haloferacaceae</taxon>
        <taxon>Halonotius</taxon>
    </lineage>
</organism>
<dbReference type="Pfam" id="PF01758">
    <property type="entry name" value="SBF"/>
    <property type="match status" value="1"/>
</dbReference>
<dbReference type="RefSeq" id="WP_120085826.1">
    <property type="nucleotide sequence ID" value="NZ_QMDW01000023.1"/>
</dbReference>
<evidence type="ECO:0000256" key="2">
    <source>
        <dbReference type="ARBA" id="ARBA00010110"/>
    </source>
</evidence>
<dbReference type="PANTHER" id="PTHR43057">
    <property type="entry name" value="ARSENITE EFFLUX TRANSPORTER"/>
    <property type="match status" value="1"/>
</dbReference>
<protein>
    <submittedName>
        <fullName evidence="9">Arsenic resistance protein</fullName>
    </submittedName>
</protein>
<keyword evidence="5 8" id="KW-0812">Transmembrane</keyword>
<dbReference type="GO" id="GO:0015105">
    <property type="term" value="F:arsenite transmembrane transporter activity"/>
    <property type="evidence" value="ECO:0007669"/>
    <property type="project" value="TreeGrafter"/>
</dbReference>
<dbReference type="InterPro" id="IPR038770">
    <property type="entry name" value="Na+/solute_symporter_sf"/>
</dbReference>
<feature type="transmembrane region" description="Helical" evidence="8">
    <location>
        <begin position="170"/>
        <end position="188"/>
    </location>
</feature>
<comment type="caution">
    <text evidence="9">The sequence shown here is derived from an EMBL/GenBank/DDBJ whole genome shotgun (WGS) entry which is preliminary data.</text>
</comment>
<dbReference type="InterPro" id="IPR002657">
    <property type="entry name" value="BilAc:Na_symport/Acr3"/>
</dbReference>
<feature type="transmembrane region" description="Helical" evidence="8">
    <location>
        <begin position="131"/>
        <end position="150"/>
    </location>
</feature>
<sequence length="334" mass="35240">MIRSGLVALKQNLIYVVVVSLATGLAFGQIATPGTKQLLKTAVVPVLFLMIYPMMINIDLREILHVRRHAKLVGVSLLLNFGIAPLLAVGLARVFFAGNVGYAIGLYFIALIPTSGMTAAWTGLAGGDLESALVAMAVNLLAAIAILPPYLSLLIPGSVGFEPTALYRQLAQVIVIPMVAGTLTRWGLHRRYAPQAVKGFKPLFGGLSSLGVMLIVFIAMTMRSTAILADPLASAGTIIPLGAFYAIILATAAGIGRLLLDTERGISLVYATSMRNLSIAVAIVVAADSLPTAAVLPIALAYLLQPPLGAVYMHYRRDVVDDGRSIRDAVVSLV</sequence>
<evidence type="ECO:0000256" key="7">
    <source>
        <dbReference type="ARBA" id="ARBA00023136"/>
    </source>
</evidence>
<dbReference type="GO" id="GO:0015104">
    <property type="term" value="F:antimonite transmembrane transporter activity"/>
    <property type="evidence" value="ECO:0007669"/>
    <property type="project" value="TreeGrafter"/>
</dbReference>
<feature type="transmembrane region" description="Helical" evidence="8">
    <location>
        <begin position="42"/>
        <end position="60"/>
    </location>
</feature>
<keyword evidence="10" id="KW-1185">Reference proteome</keyword>
<dbReference type="AlphaFoldDB" id="A0A3A6PX13"/>
<gene>
    <name evidence="9" type="ORF">DP106_12610</name>
</gene>
<keyword evidence="3" id="KW-0813">Transport</keyword>
<feature type="transmembrane region" description="Helical" evidence="8">
    <location>
        <begin position="72"/>
        <end position="96"/>
    </location>
</feature>
<name>A0A3A6PX13_9EURY</name>
<accession>A0A3A6PX13</accession>
<evidence type="ECO:0000256" key="4">
    <source>
        <dbReference type="ARBA" id="ARBA00022475"/>
    </source>
</evidence>
<reference evidence="9 10" key="1">
    <citation type="submission" date="2018-06" db="EMBL/GenBank/DDBJ databases">
        <title>Halonotius sp. F13-13 a new haloarchaeeon isolated from a solar saltern from Isla Cristina, Huelva, Spain.</title>
        <authorList>
            <person name="Duran-Viseras A."/>
            <person name="Sanchez-Porro C."/>
            <person name="Ventosa A."/>
        </authorList>
    </citation>
    <scope>NUCLEOTIDE SEQUENCE [LARGE SCALE GENOMIC DNA]</scope>
    <source>
        <strain evidence="9 10">CECT 7525</strain>
    </source>
</reference>
<keyword evidence="4" id="KW-1003">Cell membrane</keyword>
<evidence type="ECO:0000256" key="3">
    <source>
        <dbReference type="ARBA" id="ARBA00022448"/>
    </source>
</evidence>
<dbReference type="Gene3D" id="1.20.1530.20">
    <property type="match status" value="1"/>
</dbReference>
<comment type="similarity">
    <text evidence="2">Belongs to the arsenical resistance-3 (ACR3) (TC 2.A.59) family.</text>
</comment>
<dbReference type="OrthoDB" id="326456at2157"/>
<keyword evidence="7 8" id="KW-0472">Membrane</keyword>
<keyword evidence="6 8" id="KW-1133">Transmembrane helix</keyword>
<evidence type="ECO:0000256" key="5">
    <source>
        <dbReference type="ARBA" id="ARBA00022692"/>
    </source>
</evidence>
<evidence type="ECO:0000313" key="10">
    <source>
        <dbReference type="Proteomes" id="UP000281564"/>
    </source>
</evidence>
<evidence type="ECO:0000256" key="8">
    <source>
        <dbReference type="SAM" id="Phobius"/>
    </source>
</evidence>
<dbReference type="PANTHER" id="PTHR43057:SF1">
    <property type="entry name" value="ARSENICAL-RESISTANCE PROTEIN 3"/>
    <property type="match status" value="1"/>
</dbReference>
<dbReference type="GO" id="GO:0005886">
    <property type="term" value="C:plasma membrane"/>
    <property type="evidence" value="ECO:0007669"/>
    <property type="project" value="UniProtKB-SubCell"/>
</dbReference>
<dbReference type="InterPro" id="IPR004706">
    <property type="entry name" value="Arsenical-R_Acr3"/>
</dbReference>
<feature type="transmembrane region" description="Helical" evidence="8">
    <location>
        <begin position="232"/>
        <end position="256"/>
    </location>
</feature>
<evidence type="ECO:0000313" key="9">
    <source>
        <dbReference type="EMBL" id="RJX48247.1"/>
    </source>
</evidence>
<dbReference type="Proteomes" id="UP000281564">
    <property type="component" value="Unassembled WGS sequence"/>
</dbReference>
<evidence type="ECO:0000256" key="1">
    <source>
        <dbReference type="ARBA" id="ARBA00004651"/>
    </source>
</evidence>
<dbReference type="GO" id="GO:0015297">
    <property type="term" value="F:antiporter activity"/>
    <property type="evidence" value="ECO:0007669"/>
    <property type="project" value="InterPro"/>
</dbReference>
<feature type="transmembrane region" description="Helical" evidence="8">
    <location>
        <begin position="12"/>
        <end position="30"/>
    </location>
</feature>
<feature type="transmembrane region" description="Helical" evidence="8">
    <location>
        <begin position="200"/>
        <end position="220"/>
    </location>
</feature>
<dbReference type="EMBL" id="QMDW01000023">
    <property type="protein sequence ID" value="RJX48247.1"/>
    <property type="molecule type" value="Genomic_DNA"/>
</dbReference>